<protein>
    <submittedName>
        <fullName evidence="1">Uncharacterized protein</fullName>
    </submittedName>
</protein>
<evidence type="ECO:0000313" key="2">
    <source>
        <dbReference type="Proteomes" id="UP000469950"/>
    </source>
</evidence>
<sequence length="42" mass="4912">MAEQSVQGCIHSVFWKAYPYGRPNQHSRRYDVYSKIPEQPTG</sequence>
<dbReference type="Proteomes" id="UP000469950">
    <property type="component" value="Unassembled WGS sequence"/>
</dbReference>
<proteinExistence type="predicted"/>
<organism evidence="1 2">
    <name type="scientific">Marinobacter nauticus</name>
    <name type="common">Marinobacter hydrocarbonoclasticus</name>
    <name type="synonym">Marinobacter aquaeolei</name>
    <dbReference type="NCBI Taxonomy" id="2743"/>
    <lineage>
        <taxon>Bacteria</taxon>
        <taxon>Pseudomonadati</taxon>
        <taxon>Pseudomonadota</taxon>
        <taxon>Gammaproteobacteria</taxon>
        <taxon>Pseudomonadales</taxon>
        <taxon>Marinobacteraceae</taxon>
        <taxon>Marinobacter</taxon>
    </lineage>
</organism>
<dbReference type="EMBL" id="WBMP01000001">
    <property type="protein sequence ID" value="KAE8547157.1"/>
    <property type="molecule type" value="Genomic_DNA"/>
</dbReference>
<accession>A0A495I8G1</accession>
<name>A0A495I8G1_MARNT</name>
<evidence type="ECO:0000313" key="1">
    <source>
        <dbReference type="EMBL" id="KAE8547157.1"/>
    </source>
</evidence>
<dbReference type="AlphaFoldDB" id="A0A495I8G1"/>
<gene>
    <name evidence="1" type="ORF">F6453_0049</name>
</gene>
<reference evidence="1 2" key="1">
    <citation type="submission" date="2019-10" db="EMBL/GenBank/DDBJ databases">
        <title>Draft genome sequence of Marinobacter hydrocarbonoclasticus NCT7M from the microbiome of the marine copepod.</title>
        <authorList>
            <person name="Nuttall R."/>
            <person name="Sharma G."/>
            <person name="Moisander P."/>
        </authorList>
    </citation>
    <scope>NUCLEOTIDE SEQUENCE [LARGE SCALE GENOMIC DNA]</scope>
    <source>
        <strain evidence="1 2">NCT7M</strain>
    </source>
</reference>
<comment type="caution">
    <text evidence="1">The sequence shown here is derived from an EMBL/GenBank/DDBJ whole genome shotgun (WGS) entry which is preliminary data.</text>
</comment>